<gene>
    <name evidence="3" type="ORF">GCM10008096_08610</name>
</gene>
<feature type="region of interest" description="Disordered" evidence="1">
    <location>
        <begin position="1"/>
        <end position="23"/>
    </location>
</feature>
<dbReference type="InterPro" id="IPR049790">
    <property type="entry name" value="Rv3655c/TadE"/>
</dbReference>
<dbReference type="Proteomes" id="UP000642819">
    <property type="component" value="Unassembled WGS sequence"/>
</dbReference>
<comment type="caution">
    <text evidence="3">The sequence shown here is derived from an EMBL/GenBank/DDBJ whole genome shotgun (WGS) entry which is preliminary data.</text>
</comment>
<protein>
    <recommendedName>
        <fullName evidence="5">TadE-like protein</fullName>
    </recommendedName>
</protein>
<keyword evidence="2" id="KW-0472">Membrane</keyword>
<keyword evidence="4" id="KW-1185">Reference proteome</keyword>
<dbReference type="NCBIfam" id="NF041390">
    <property type="entry name" value="TadE_Rv3655c"/>
    <property type="match status" value="1"/>
</dbReference>
<feature type="transmembrane region" description="Helical" evidence="2">
    <location>
        <begin position="27"/>
        <end position="49"/>
    </location>
</feature>
<feature type="compositionally biased region" description="Basic residues" evidence="1">
    <location>
        <begin position="1"/>
        <end position="10"/>
    </location>
</feature>
<reference evidence="4" key="1">
    <citation type="journal article" date="2019" name="Int. J. Syst. Evol. Microbiol.">
        <title>The Global Catalogue of Microorganisms (GCM) 10K type strain sequencing project: providing services to taxonomists for standard genome sequencing and annotation.</title>
        <authorList>
            <consortium name="The Broad Institute Genomics Platform"/>
            <consortium name="The Broad Institute Genome Sequencing Center for Infectious Disease"/>
            <person name="Wu L."/>
            <person name="Ma J."/>
        </authorList>
    </citation>
    <scope>NUCLEOTIDE SEQUENCE [LARGE SCALE GENOMIC DNA]</scope>
    <source>
        <strain evidence="4">KCTC 19466</strain>
    </source>
</reference>
<evidence type="ECO:0000256" key="1">
    <source>
        <dbReference type="SAM" id="MobiDB-lite"/>
    </source>
</evidence>
<keyword evidence="2" id="KW-0812">Transmembrane</keyword>
<evidence type="ECO:0000313" key="3">
    <source>
        <dbReference type="EMBL" id="GHD02928.1"/>
    </source>
</evidence>
<proteinExistence type="predicted"/>
<organism evidence="3 4">
    <name type="scientific">Zhihengliuella salsuginis</name>
    <dbReference type="NCBI Taxonomy" id="578222"/>
    <lineage>
        <taxon>Bacteria</taxon>
        <taxon>Bacillati</taxon>
        <taxon>Actinomycetota</taxon>
        <taxon>Actinomycetes</taxon>
        <taxon>Micrococcales</taxon>
        <taxon>Micrococcaceae</taxon>
        <taxon>Zhihengliuella</taxon>
    </lineage>
</organism>
<sequence length="131" mass="13355">MGRNQHRAPPIRRDSGRSETGSSTAEVAVLLPALAVLLAFALGAGGLGITQIQLEEGARVAARELARGESAPAAADAARRHAGGDALISVDPGGDYSRVSIRRDVRIPLVGTHVVTLSADAEARTESPGAG</sequence>
<evidence type="ECO:0000313" key="4">
    <source>
        <dbReference type="Proteomes" id="UP000642819"/>
    </source>
</evidence>
<keyword evidence="2" id="KW-1133">Transmembrane helix</keyword>
<dbReference type="RefSeq" id="WP_189348888.1">
    <property type="nucleotide sequence ID" value="NZ_BMXK01000003.1"/>
</dbReference>
<evidence type="ECO:0008006" key="5">
    <source>
        <dbReference type="Google" id="ProtNLM"/>
    </source>
</evidence>
<name>A0ABQ3GDV1_9MICC</name>
<accession>A0ABQ3GDV1</accession>
<dbReference type="EMBL" id="BMXK01000003">
    <property type="protein sequence ID" value="GHD02928.1"/>
    <property type="molecule type" value="Genomic_DNA"/>
</dbReference>
<evidence type="ECO:0000256" key="2">
    <source>
        <dbReference type="SAM" id="Phobius"/>
    </source>
</evidence>